<proteinExistence type="inferred from homology"/>
<dbReference type="PANTHER" id="PTHR11157:SF153">
    <property type="entry name" value="ELONGATION OF VERY LONG CHAIN FATTY ACIDS PROTEIN"/>
    <property type="match status" value="1"/>
</dbReference>
<evidence type="ECO:0000256" key="7">
    <source>
        <dbReference type="ARBA" id="ARBA00023098"/>
    </source>
</evidence>
<dbReference type="GO" id="GO:0005789">
    <property type="term" value="C:endoplasmic reticulum membrane"/>
    <property type="evidence" value="ECO:0007669"/>
    <property type="project" value="TreeGrafter"/>
</dbReference>
<evidence type="ECO:0000256" key="5">
    <source>
        <dbReference type="ARBA" id="ARBA00022832"/>
    </source>
</evidence>
<dbReference type="VEuPathDB" id="VectorBase:CSON013131"/>
<keyword evidence="7 10" id="KW-0443">Lipid metabolism</keyword>
<comment type="catalytic activity">
    <reaction evidence="10">
        <text>a very-long-chain acyl-CoA + malonyl-CoA + H(+) = a very-long-chain 3-oxoacyl-CoA + CO2 + CoA</text>
        <dbReference type="Rhea" id="RHEA:32727"/>
        <dbReference type="ChEBI" id="CHEBI:15378"/>
        <dbReference type="ChEBI" id="CHEBI:16526"/>
        <dbReference type="ChEBI" id="CHEBI:57287"/>
        <dbReference type="ChEBI" id="CHEBI:57384"/>
        <dbReference type="ChEBI" id="CHEBI:90725"/>
        <dbReference type="ChEBI" id="CHEBI:90736"/>
        <dbReference type="EC" id="2.3.1.199"/>
    </reaction>
</comment>
<dbReference type="GO" id="GO:0019367">
    <property type="term" value="P:fatty acid elongation, saturated fatty acid"/>
    <property type="evidence" value="ECO:0007669"/>
    <property type="project" value="TreeGrafter"/>
</dbReference>
<feature type="transmembrane region" description="Helical" evidence="10">
    <location>
        <begin position="156"/>
        <end position="173"/>
    </location>
</feature>
<dbReference type="GO" id="GO:0009922">
    <property type="term" value="F:fatty acid elongase activity"/>
    <property type="evidence" value="ECO:0007669"/>
    <property type="project" value="UniProtKB-EC"/>
</dbReference>
<protein>
    <recommendedName>
        <fullName evidence="10">Elongation of very long chain fatty acids protein</fullName>
        <ecNumber evidence="10">2.3.1.199</ecNumber>
    </recommendedName>
    <alternativeName>
        <fullName evidence="10">Very-long-chain 3-oxoacyl-CoA synthase</fullName>
    </alternativeName>
</protein>
<dbReference type="InterPro" id="IPR002076">
    <property type="entry name" value="ELO_fam"/>
</dbReference>
<accession>A0A336M748</accession>
<evidence type="ECO:0000256" key="4">
    <source>
        <dbReference type="ARBA" id="ARBA00022692"/>
    </source>
</evidence>
<organism evidence="11">
    <name type="scientific">Culicoides sonorensis</name>
    <name type="common">Biting midge</name>
    <dbReference type="NCBI Taxonomy" id="179676"/>
    <lineage>
        <taxon>Eukaryota</taxon>
        <taxon>Metazoa</taxon>
        <taxon>Ecdysozoa</taxon>
        <taxon>Arthropoda</taxon>
        <taxon>Hexapoda</taxon>
        <taxon>Insecta</taxon>
        <taxon>Pterygota</taxon>
        <taxon>Neoptera</taxon>
        <taxon>Endopterygota</taxon>
        <taxon>Diptera</taxon>
        <taxon>Nematocera</taxon>
        <taxon>Chironomoidea</taxon>
        <taxon>Ceratopogonidae</taxon>
        <taxon>Ceratopogoninae</taxon>
        <taxon>Culicoides</taxon>
        <taxon>Monoculicoides</taxon>
    </lineage>
</organism>
<keyword evidence="2 10" id="KW-0444">Lipid biosynthesis</keyword>
<keyword evidence="8 10" id="KW-0472">Membrane</keyword>
<dbReference type="OMA" id="HWIFIEL"/>
<gene>
    <name evidence="11" type="primary">CSON013131</name>
</gene>
<keyword evidence="6 10" id="KW-1133">Transmembrane helix</keyword>
<dbReference type="AlphaFoldDB" id="A0A336M748"/>
<feature type="transmembrane region" description="Helical" evidence="10">
    <location>
        <begin position="37"/>
        <end position="55"/>
    </location>
</feature>
<evidence type="ECO:0000256" key="8">
    <source>
        <dbReference type="ARBA" id="ARBA00023136"/>
    </source>
</evidence>
<comment type="subcellular location">
    <subcellularLocation>
        <location evidence="1">Membrane</location>
        <topology evidence="1">Multi-pass membrane protein</topology>
    </subcellularLocation>
</comment>
<evidence type="ECO:0000313" key="11">
    <source>
        <dbReference type="EMBL" id="SSX26132.1"/>
    </source>
</evidence>
<comment type="similarity">
    <text evidence="10">Belongs to the ELO family.</text>
</comment>
<feature type="transmembrane region" description="Helical" evidence="10">
    <location>
        <begin position="76"/>
        <end position="95"/>
    </location>
</feature>
<dbReference type="EC" id="2.3.1.199" evidence="10"/>
<keyword evidence="9 10" id="KW-0275">Fatty acid biosynthesis</keyword>
<dbReference type="Pfam" id="PF01151">
    <property type="entry name" value="ELO"/>
    <property type="match status" value="1"/>
</dbReference>
<dbReference type="GO" id="GO:0034625">
    <property type="term" value="P:fatty acid elongation, monounsaturated fatty acid"/>
    <property type="evidence" value="ECO:0007669"/>
    <property type="project" value="TreeGrafter"/>
</dbReference>
<evidence type="ECO:0000256" key="10">
    <source>
        <dbReference type="RuleBase" id="RU361115"/>
    </source>
</evidence>
<keyword evidence="4 10" id="KW-0812">Transmembrane</keyword>
<dbReference type="PANTHER" id="PTHR11157">
    <property type="entry name" value="FATTY ACID ACYL TRANSFERASE-RELATED"/>
    <property type="match status" value="1"/>
</dbReference>
<feature type="transmembrane region" description="Helical" evidence="10">
    <location>
        <begin position="125"/>
        <end position="144"/>
    </location>
</feature>
<evidence type="ECO:0000256" key="6">
    <source>
        <dbReference type="ARBA" id="ARBA00022989"/>
    </source>
</evidence>
<reference evidence="11" key="1">
    <citation type="submission" date="2018-07" db="EMBL/GenBank/DDBJ databases">
        <authorList>
            <person name="Quirk P.G."/>
            <person name="Krulwich T.A."/>
        </authorList>
    </citation>
    <scope>NUCLEOTIDE SEQUENCE</scope>
</reference>
<name>A0A336M748_CULSO</name>
<feature type="transmembrane region" description="Helical" evidence="10">
    <location>
        <begin position="240"/>
        <end position="259"/>
    </location>
</feature>
<keyword evidence="3 10" id="KW-0808">Transferase</keyword>
<feature type="transmembrane region" description="Helical" evidence="10">
    <location>
        <begin position="214"/>
        <end position="234"/>
    </location>
</feature>
<keyword evidence="5 10" id="KW-0276">Fatty acid metabolism</keyword>
<evidence type="ECO:0000256" key="1">
    <source>
        <dbReference type="ARBA" id="ARBA00004141"/>
    </source>
</evidence>
<dbReference type="GO" id="GO:0042761">
    <property type="term" value="P:very long-chain fatty acid biosynthetic process"/>
    <property type="evidence" value="ECO:0007669"/>
    <property type="project" value="TreeGrafter"/>
</dbReference>
<dbReference type="GO" id="GO:0034626">
    <property type="term" value="P:fatty acid elongation, polyunsaturated fatty acid"/>
    <property type="evidence" value="ECO:0007669"/>
    <property type="project" value="TreeGrafter"/>
</dbReference>
<dbReference type="GO" id="GO:0030148">
    <property type="term" value="P:sphingolipid biosynthetic process"/>
    <property type="evidence" value="ECO:0007669"/>
    <property type="project" value="TreeGrafter"/>
</dbReference>
<evidence type="ECO:0000256" key="3">
    <source>
        <dbReference type="ARBA" id="ARBA00022679"/>
    </source>
</evidence>
<evidence type="ECO:0000256" key="2">
    <source>
        <dbReference type="ARBA" id="ARBA00022516"/>
    </source>
</evidence>
<feature type="transmembrane region" description="Helical" evidence="10">
    <location>
        <begin position="179"/>
        <end position="202"/>
    </location>
</feature>
<sequence length="301" mass="35647">MSDLLAKLNIFEHTIIGKWWHWIFIELADKRTNHWPLIRNPLPGLAIILFWLYFVTKLGPRLMAKREPFKMTKLLVAYNAIQVVISAIITWQALYHGYLTGTYSLTCEAIDRTRNPAAMRAARSFYWYMLAKFTELLDTVFFVLRKKNNQVSFLHLYHHTGMPMISWVLTKYFPGGHFAFAGMLNSMVHIVMYTYYMIAAMGPKYQKYLWWKKYITSMQMGQFALAFLHFSQLLFFDCGFPRWTILFAMPNAVFFYVLFNDFYQKAYKAKQELKDKENARLLQENNNNNNNLIHLAKAKDD</sequence>
<evidence type="ECO:0000256" key="9">
    <source>
        <dbReference type="ARBA" id="ARBA00023160"/>
    </source>
</evidence>
<dbReference type="EMBL" id="UFQT01000651">
    <property type="protein sequence ID" value="SSX26132.1"/>
    <property type="molecule type" value="Genomic_DNA"/>
</dbReference>